<comment type="function">
    <text evidence="6">Part of the phosphoribosylformylglycinamidine synthase complex involved in the purines biosynthetic pathway. Catalyzes the ATP-dependent conversion of formylglycinamide ribonucleotide (FGAR) and glutamine to yield formylglycinamidine ribonucleotide (FGAM) and glutamate. The FGAM synthase complex is composed of three subunits. PurQ produces an ammonia molecule by converting glutamine to glutamate. PurL transfers the ammonia molecule to FGAR to form FGAM in an ATP-dependent manner. PurS interacts with PurQ and PurL and is thought to assist in the transfer of the ammonia molecule from PurQ to PurL.</text>
</comment>
<dbReference type="AlphaFoldDB" id="A0A3D8J1W9"/>
<dbReference type="GO" id="GO:0005524">
    <property type="term" value="F:ATP binding"/>
    <property type="evidence" value="ECO:0007669"/>
    <property type="project" value="UniProtKB-UniRule"/>
</dbReference>
<dbReference type="GO" id="GO:0006189">
    <property type="term" value="P:'de novo' IMP biosynthetic process"/>
    <property type="evidence" value="ECO:0007669"/>
    <property type="project" value="UniProtKB-UniRule"/>
</dbReference>
<dbReference type="HAMAP" id="MF_01926">
    <property type="entry name" value="PurS"/>
    <property type="match status" value="1"/>
</dbReference>
<dbReference type="UniPathway" id="UPA00074">
    <property type="reaction ID" value="UER00128"/>
</dbReference>
<accession>A0A3D8J1W9</accession>
<dbReference type="InterPro" id="IPR036604">
    <property type="entry name" value="PurS-like_sf"/>
</dbReference>
<dbReference type="GO" id="GO:0005737">
    <property type="term" value="C:cytoplasm"/>
    <property type="evidence" value="ECO:0007669"/>
    <property type="project" value="UniProtKB-SubCell"/>
</dbReference>
<evidence type="ECO:0000256" key="1">
    <source>
        <dbReference type="ARBA" id="ARBA00022490"/>
    </source>
</evidence>
<keyword evidence="2 6" id="KW-0436">Ligase</keyword>
<dbReference type="EC" id="6.3.5.3" evidence="6"/>
<reference evidence="7 8" key="1">
    <citation type="submission" date="2018-04" db="EMBL/GenBank/DDBJ databases">
        <title>Novel Campyloabacter and Helicobacter Species and Strains.</title>
        <authorList>
            <person name="Mannion A.J."/>
            <person name="Shen Z."/>
            <person name="Fox J.G."/>
        </authorList>
    </citation>
    <scope>NUCLEOTIDE SEQUENCE [LARGE SCALE GENOMIC DNA]</scope>
    <source>
        <strain evidence="7 8">MIT 97-5075</strain>
    </source>
</reference>
<dbReference type="InterPro" id="IPR003850">
    <property type="entry name" value="PurS"/>
</dbReference>
<comment type="pathway">
    <text evidence="6">Purine metabolism; IMP biosynthesis via de novo pathway; 5-amino-1-(5-phospho-D-ribosyl)imidazole from N(2)-formyl-N(1)-(5-phospho-D-ribosyl)glycinamide: step 1/2.</text>
</comment>
<comment type="catalytic activity">
    <reaction evidence="6">
        <text>N(2)-formyl-N(1)-(5-phospho-beta-D-ribosyl)glycinamide + L-glutamine + ATP + H2O = 2-formamido-N(1)-(5-O-phospho-beta-D-ribosyl)acetamidine + L-glutamate + ADP + phosphate + H(+)</text>
        <dbReference type="Rhea" id="RHEA:17129"/>
        <dbReference type="ChEBI" id="CHEBI:15377"/>
        <dbReference type="ChEBI" id="CHEBI:15378"/>
        <dbReference type="ChEBI" id="CHEBI:29985"/>
        <dbReference type="ChEBI" id="CHEBI:30616"/>
        <dbReference type="ChEBI" id="CHEBI:43474"/>
        <dbReference type="ChEBI" id="CHEBI:58359"/>
        <dbReference type="ChEBI" id="CHEBI:147286"/>
        <dbReference type="ChEBI" id="CHEBI:147287"/>
        <dbReference type="ChEBI" id="CHEBI:456216"/>
        <dbReference type="EC" id="6.3.5.3"/>
    </reaction>
</comment>
<evidence type="ECO:0000256" key="4">
    <source>
        <dbReference type="ARBA" id="ARBA00022755"/>
    </source>
</evidence>
<evidence type="ECO:0000313" key="7">
    <source>
        <dbReference type="EMBL" id="RDU70854.1"/>
    </source>
</evidence>
<comment type="subunit">
    <text evidence="6">Part of the FGAM synthase complex composed of 1 PurL, 1 PurQ and 2 PurS subunits.</text>
</comment>
<dbReference type="Proteomes" id="UP000256424">
    <property type="component" value="Unassembled WGS sequence"/>
</dbReference>
<keyword evidence="4 6" id="KW-0658">Purine biosynthesis</keyword>
<comment type="subcellular location">
    <subcellularLocation>
        <location evidence="6">Cytoplasm</location>
    </subcellularLocation>
</comment>
<dbReference type="OrthoDB" id="9799101at2"/>
<gene>
    <name evidence="6 7" type="primary">purS</name>
    <name evidence="7" type="ORF">CQA66_07515</name>
</gene>
<organism evidence="7 8">
    <name type="scientific">Helicobacter aurati</name>
    <dbReference type="NCBI Taxonomy" id="137778"/>
    <lineage>
        <taxon>Bacteria</taxon>
        <taxon>Pseudomonadati</taxon>
        <taxon>Campylobacterota</taxon>
        <taxon>Epsilonproteobacteria</taxon>
        <taxon>Campylobacterales</taxon>
        <taxon>Helicobacteraceae</taxon>
        <taxon>Helicobacter</taxon>
    </lineage>
</organism>
<dbReference type="Gene3D" id="3.30.1280.10">
    <property type="entry name" value="Phosphoribosylformylglycinamidine synthase subunit PurS"/>
    <property type="match status" value="1"/>
</dbReference>
<sequence>MQFEAQIEIATRDGILNPESKAVLQALQSHNFAISRLEMNKRFYLSLESDSKENAMKTVQRACEELLANPIIEDYTIHIESAANNISSQDRLNNCSK</sequence>
<dbReference type="NCBIfam" id="TIGR00302">
    <property type="entry name" value="phosphoribosylformylglycinamidine synthase subunit PurS"/>
    <property type="match status" value="1"/>
</dbReference>
<comment type="similarity">
    <text evidence="6">Belongs to the PurS family.</text>
</comment>
<protein>
    <recommendedName>
        <fullName evidence="6">Phosphoribosylformylglycinamidine synthase subunit PurS</fullName>
        <shortName evidence="6">FGAM synthase</shortName>
        <ecNumber evidence="6">6.3.5.3</ecNumber>
    </recommendedName>
    <alternativeName>
        <fullName evidence="6">Formylglycinamide ribonucleotide amidotransferase subunit III</fullName>
        <shortName evidence="6">FGAR amidotransferase III</shortName>
        <shortName evidence="6">FGAR-AT III</shortName>
    </alternativeName>
    <alternativeName>
        <fullName evidence="6">Phosphoribosylformylglycinamidine synthase subunit III</fullName>
    </alternativeName>
</protein>
<dbReference type="RefSeq" id="WP_104763332.1">
    <property type="nucleotide sequence ID" value="NZ_FZPM01000019.1"/>
</dbReference>
<evidence type="ECO:0000256" key="3">
    <source>
        <dbReference type="ARBA" id="ARBA00022741"/>
    </source>
</evidence>
<evidence type="ECO:0000256" key="6">
    <source>
        <dbReference type="HAMAP-Rule" id="MF_01926"/>
    </source>
</evidence>
<evidence type="ECO:0000313" key="8">
    <source>
        <dbReference type="Proteomes" id="UP000256424"/>
    </source>
</evidence>
<dbReference type="GO" id="GO:0004642">
    <property type="term" value="F:phosphoribosylformylglycinamidine synthase activity"/>
    <property type="evidence" value="ECO:0007669"/>
    <property type="project" value="UniProtKB-UniRule"/>
</dbReference>
<keyword evidence="5 6" id="KW-0067">ATP-binding</keyword>
<evidence type="ECO:0000256" key="5">
    <source>
        <dbReference type="ARBA" id="ARBA00022840"/>
    </source>
</evidence>
<evidence type="ECO:0000256" key="2">
    <source>
        <dbReference type="ARBA" id="ARBA00022598"/>
    </source>
</evidence>
<comment type="caution">
    <text evidence="7">The sequence shown here is derived from an EMBL/GenBank/DDBJ whole genome shotgun (WGS) entry which is preliminary data.</text>
</comment>
<keyword evidence="3 6" id="KW-0547">Nucleotide-binding</keyword>
<dbReference type="SUPFAM" id="SSF82697">
    <property type="entry name" value="PurS-like"/>
    <property type="match status" value="1"/>
</dbReference>
<dbReference type="Pfam" id="PF02700">
    <property type="entry name" value="PurS"/>
    <property type="match status" value="1"/>
</dbReference>
<proteinExistence type="inferred from homology"/>
<name>A0A3D8J1W9_9HELI</name>
<keyword evidence="1 6" id="KW-0963">Cytoplasm</keyword>
<dbReference type="EMBL" id="NXLW01000016">
    <property type="protein sequence ID" value="RDU70854.1"/>
    <property type="molecule type" value="Genomic_DNA"/>
</dbReference>
<keyword evidence="8" id="KW-1185">Reference proteome</keyword>
<dbReference type="PANTHER" id="PTHR34696">
    <property type="entry name" value="PHOSPHORIBOSYLFORMYLGLYCINAMIDINE SYNTHASE SUBUNIT PURS"/>
    <property type="match status" value="1"/>
</dbReference>
<dbReference type="PANTHER" id="PTHR34696:SF1">
    <property type="entry name" value="PHOSPHORIBOSYLFORMYLGLYCINAMIDINE SYNTHASE SUBUNIT PURS"/>
    <property type="match status" value="1"/>
</dbReference>